<comment type="subunit">
    <text evidence="7">Interacts with pre-ribosome complex.</text>
</comment>
<dbReference type="SMART" id="SM00359">
    <property type="entry name" value="PUA"/>
    <property type="match status" value="1"/>
</dbReference>
<dbReference type="GO" id="GO:0005730">
    <property type="term" value="C:nucleolus"/>
    <property type="evidence" value="ECO:0007669"/>
    <property type="project" value="UniProtKB-SubCell"/>
</dbReference>
<reference evidence="9" key="1">
    <citation type="journal article" date="2023" name="Mol. Phylogenet. Evol.">
        <title>Genome-scale phylogeny and comparative genomics of the fungal order Sordariales.</title>
        <authorList>
            <person name="Hensen N."/>
            <person name="Bonometti L."/>
            <person name="Westerberg I."/>
            <person name="Brannstrom I.O."/>
            <person name="Guillou S."/>
            <person name="Cros-Aarteil S."/>
            <person name="Calhoun S."/>
            <person name="Haridas S."/>
            <person name="Kuo A."/>
            <person name="Mondo S."/>
            <person name="Pangilinan J."/>
            <person name="Riley R."/>
            <person name="LaButti K."/>
            <person name="Andreopoulos B."/>
            <person name="Lipzen A."/>
            <person name="Chen C."/>
            <person name="Yan M."/>
            <person name="Daum C."/>
            <person name="Ng V."/>
            <person name="Clum A."/>
            <person name="Steindorff A."/>
            <person name="Ohm R.A."/>
            <person name="Martin F."/>
            <person name="Silar P."/>
            <person name="Natvig D.O."/>
            <person name="Lalanne C."/>
            <person name="Gautier V."/>
            <person name="Ament-Velasquez S.L."/>
            <person name="Kruys A."/>
            <person name="Hutchinson M.I."/>
            <person name="Powell A.J."/>
            <person name="Barry K."/>
            <person name="Miller A.N."/>
            <person name="Grigoriev I.V."/>
            <person name="Debuchy R."/>
            <person name="Gladieux P."/>
            <person name="Hiltunen Thoren M."/>
            <person name="Johannesson H."/>
        </authorList>
    </citation>
    <scope>NUCLEOTIDE SEQUENCE</scope>
    <source>
        <strain evidence="9">CBS 103.79</strain>
    </source>
</reference>
<dbReference type="Proteomes" id="UP001303889">
    <property type="component" value="Unassembled WGS sequence"/>
</dbReference>
<keyword evidence="3 7" id="KW-0690">Ribosome biogenesis</keyword>
<dbReference type="EMBL" id="MU855371">
    <property type="protein sequence ID" value="KAK3905101.1"/>
    <property type="molecule type" value="Genomic_DNA"/>
</dbReference>
<keyword evidence="5 7" id="KW-0539">Nucleus</keyword>
<dbReference type="AlphaFoldDB" id="A0AAN6MQ84"/>
<dbReference type="CDD" id="cd21146">
    <property type="entry name" value="Nip7_N_euk"/>
    <property type="match status" value="1"/>
</dbReference>
<dbReference type="InterPro" id="IPR036974">
    <property type="entry name" value="PUA_sf"/>
</dbReference>
<dbReference type="Pfam" id="PF03657">
    <property type="entry name" value="UPF0113"/>
    <property type="match status" value="1"/>
</dbReference>
<evidence type="ECO:0000256" key="4">
    <source>
        <dbReference type="ARBA" id="ARBA00022884"/>
    </source>
</evidence>
<dbReference type="Pfam" id="PF17833">
    <property type="entry name" value="pre-PUA_NIP7"/>
    <property type="match status" value="1"/>
</dbReference>
<dbReference type="InterPro" id="IPR002478">
    <property type="entry name" value="PUA"/>
</dbReference>
<evidence type="ECO:0000256" key="2">
    <source>
        <dbReference type="ARBA" id="ARBA00009895"/>
    </source>
</evidence>
<comment type="subcellular location">
    <subcellularLocation>
        <location evidence="1">Nucleus</location>
        <location evidence="1">Nucleolus</location>
    </subcellularLocation>
</comment>
<comment type="caution">
    <text evidence="9">The sequence shown here is derived from an EMBL/GenBank/DDBJ whole genome shotgun (WGS) entry which is preliminary data.</text>
</comment>
<organism evidence="9 10">
    <name type="scientific">Staphylotrichum tortipilum</name>
    <dbReference type="NCBI Taxonomy" id="2831512"/>
    <lineage>
        <taxon>Eukaryota</taxon>
        <taxon>Fungi</taxon>
        <taxon>Dikarya</taxon>
        <taxon>Ascomycota</taxon>
        <taxon>Pezizomycotina</taxon>
        <taxon>Sordariomycetes</taxon>
        <taxon>Sordariomycetidae</taxon>
        <taxon>Sordariales</taxon>
        <taxon>Chaetomiaceae</taxon>
        <taxon>Staphylotrichum</taxon>
    </lineage>
</organism>
<sequence>MRVLTDAEMKTVLDKLANYMSDLKSLIAPLEDGDRYVFRLNHSRVYYVKLSIANLATSISRDALLSLGTCIGKLTKTGKFRLHITALPIIASGARHKIWIKENGAQPFLYGSNVVKAHVGRWSEDCPEHQGCVVYSMADIPLGFGVTARSTAEARRLDPTGIVCFRQSDCGEYLRDEDTLFAS</sequence>
<dbReference type="FunFam" id="3.10.450.220:FF:000001">
    <property type="entry name" value="60S ribosome subunit biogenesis protein NIP7 homolog"/>
    <property type="match status" value="1"/>
</dbReference>
<comment type="similarity">
    <text evidence="2 7">Belongs to the NIP7 family.</text>
</comment>
<name>A0AAN6MQ84_9PEZI</name>
<accession>A0AAN6MQ84</accession>
<evidence type="ECO:0000256" key="1">
    <source>
        <dbReference type="ARBA" id="ARBA00004604"/>
    </source>
</evidence>
<evidence type="ECO:0000256" key="5">
    <source>
        <dbReference type="ARBA" id="ARBA00023242"/>
    </source>
</evidence>
<evidence type="ECO:0000256" key="6">
    <source>
        <dbReference type="ARBA" id="ARBA00054591"/>
    </source>
</evidence>
<dbReference type="InterPro" id="IPR015947">
    <property type="entry name" value="PUA-like_sf"/>
</dbReference>
<evidence type="ECO:0000313" key="9">
    <source>
        <dbReference type="EMBL" id="KAK3905101.1"/>
    </source>
</evidence>
<evidence type="ECO:0000313" key="10">
    <source>
        <dbReference type="Proteomes" id="UP001303889"/>
    </source>
</evidence>
<dbReference type="GO" id="GO:0003723">
    <property type="term" value="F:RNA binding"/>
    <property type="evidence" value="ECO:0007669"/>
    <property type="project" value="UniProtKB-KW"/>
</dbReference>
<reference evidence="9" key="2">
    <citation type="submission" date="2023-05" db="EMBL/GenBank/DDBJ databases">
        <authorList>
            <consortium name="Lawrence Berkeley National Laboratory"/>
            <person name="Steindorff A."/>
            <person name="Hensen N."/>
            <person name="Bonometti L."/>
            <person name="Westerberg I."/>
            <person name="Brannstrom I.O."/>
            <person name="Guillou S."/>
            <person name="Cros-Aarteil S."/>
            <person name="Calhoun S."/>
            <person name="Haridas S."/>
            <person name="Kuo A."/>
            <person name="Mondo S."/>
            <person name="Pangilinan J."/>
            <person name="Riley R."/>
            <person name="Labutti K."/>
            <person name="Andreopoulos B."/>
            <person name="Lipzen A."/>
            <person name="Chen C."/>
            <person name="Yanf M."/>
            <person name="Daum C."/>
            <person name="Ng V."/>
            <person name="Clum A."/>
            <person name="Ohm R."/>
            <person name="Martin F."/>
            <person name="Silar P."/>
            <person name="Natvig D."/>
            <person name="Lalanne C."/>
            <person name="Gautier V."/>
            <person name="Ament-Velasquez S.L."/>
            <person name="Kruys A."/>
            <person name="Hutchinson M.I."/>
            <person name="Powell A.J."/>
            <person name="Barry K."/>
            <person name="Miller A.N."/>
            <person name="Grigoriev I.V."/>
            <person name="Debuchy R."/>
            <person name="Gladieux P."/>
            <person name="Thoren M.H."/>
            <person name="Johannesson H."/>
        </authorList>
    </citation>
    <scope>NUCLEOTIDE SEQUENCE</scope>
    <source>
        <strain evidence="9">CBS 103.79</strain>
    </source>
</reference>
<dbReference type="Gene3D" id="3.10.450.220">
    <property type="match status" value="1"/>
</dbReference>
<evidence type="ECO:0000256" key="7">
    <source>
        <dbReference type="PIRNR" id="PIRNR017190"/>
    </source>
</evidence>
<dbReference type="CDD" id="cd21151">
    <property type="entry name" value="PUA_Nip7-like"/>
    <property type="match status" value="1"/>
</dbReference>
<dbReference type="InterPro" id="IPR055359">
    <property type="entry name" value="Nip7_N_euk"/>
</dbReference>
<dbReference type="SUPFAM" id="SSF88802">
    <property type="entry name" value="Pre-PUA domain"/>
    <property type="match status" value="1"/>
</dbReference>
<gene>
    <name evidence="9" type="ORF">C8A05DRAFT_13057</name>
</gene>
<dbReference type="Gene3D" id="2.30.130.10">
    <property type="entry name" value="PUA domain"/>
    <property type="match status" value="1"/>
</dbReference>
<evidence type="ECO:0000256" key="3">
    <source>
        <dbReference type="ARBA" id="ARBA00022517"/>
    </source>
</evidence>
<protein>
    <recommendedName>
        <fullName evidence="7">60S ribosome subunit biogenesis protein NIP7</fullName>
    </recommendedName>
</protein>
<dbReference type="InterPro" id="IPR005155">
    <property type="entry name" value="UPF0113_PUA"/>
</dbReference>
<dbReference type="InterPro" id="IPR040598">
    <property type="entry name" value="NIP7_N"/>
</dbReference>
<dbReference type="PIRSF" id="PIRSF017190">
    <property type="entry name" value="Rbsml_synth_fac_NIP7"/>
    <property type="match status" value="1"/>
</dbReference>
<dbReference type="InterPro" id="IPR016686">
    <property type="entry name" value="Ribosomal_synth_fac_NIP7"/>
</dbReference>
<keyword evidence="10" id="KW-1185">Reference proteome</keyword>
<dbReference type="FunFam" id="2.30.130.10:FF:000002">
    <property type="entry name" value="60S ribosome subunit biogenesis protein NIP7 homolog"/>
    <property type="match status" value="1"/>
</dbReference>
<comment type="function">
    <text evidence="6 7">Required for proper 27S pre-rRNA processing and 60S ribosome subunit assembly.</text>
</comment>
<dbReference type="PROSITE" id="PS50890">
    <property type="entry name" value="PUA"/>
    <property type="match status" value="1"/>
</dbReference>
<evidence type="ECO:0000259" key="8">
    <source>
        <dbReference type="SMART" id="SM00359"/>
    </source>
</evidence>
<dbReference type="SUPFAM" id="SSF88697">
    <property type="entry name" value="PUA domain-like"/>
    <property type="match status" value="1"/>
</dbReference>
<feature type="domain" description="PUA" evidence="8">
    <location>
        <begin position="96"/>
        <end position="171"/>
    </location>
</feature>
<dbReference type="GO" id="GO:1902626">
    <property type="term" value="P:assembly of large subunit precursor of preribosome"/>
    <property type="evidence" value="ECO:0007669"/>
    <property type="project" value="UniProtKB-ARBA"/>
</dbReference>
<keyword evidence="4 7" id="KW-0694">RNA-binding</keyword>
<proteinExistence type="inferred from homology"/>